<sequence length="124" mass="14067">MSEGSHVSSGMPSSLKIRQQPYEIKFCSCGLRAPLISSWTDSNPGRRFFGCANYGTSKHCGYFCWFDPRVCPRGMEVGLYWTKRNKELQKENDALKRTVRRLKCIVGASLVAVTVMGAFFIRIF</sequence>
<evidence type="ECO:0000256" key="2">
    <source>
        <dbReference type="ARBA" id="ARBA00022771"/>
    </source>
</evidence>
<reference evidence="7 8" key="1">
    <citation type="journal article" date="2019" name="Plant Biotechnol. J.">
        <title>The red bayberry genome and genetic basis of sex determination.</title>
        <authorList>
            <person name="Jia H.M."/>
            <person name="Jia H.J."/>
            <person name="Cai Q.L."/>
            <person name="Wang Y."/>
            <person name="Zhao H.B."/>
            <person name="Yang W.F."/>
            <person name="Wang G.Y."/>
            <person name="Li Y.H."/>
            <person name="Zhan D.L."/>
            <person name="Shen Y.T."/>
            <person name="Niu Q.F."/>
            <person name="Chang L."/>
            <person name="Qiu J."/>
            <person name="Zhao L."/>
            <person name="Xie H.B."/>
            <person name="Fu W.Y."/>
            <person name="Jin J."/>
            <person name="Li X.W."/>
            <person name="Jiao Y."/>
            <person name="Zhou C.C."/>
            <person name="Tu T."/>
            <person name="Chai C.Y."/>
            <person name="Gao J.L."/>
            <person name="Fan L.J."/>
            <person name="van de Weg E."/>
            <person name="Wang J.Y."/>
            <person name="Gao Z.S."/>
        </authorList>
    </citation>
    <scope>NUCLEOTIDE SEQUENCE [LARGE SCALE GENOMIC DNA]</scope>
    <source>
        <tissue evidence="7">Leaves</tissue>
    </source>
</reference>
<keyword evidence="5" id="KW-1133">Transmembrane helix</keyword>
<evidence type="ECO:0000256" key="5">
    <source>
        <dbReference type="SAM" id="Phobius"/>
    </source>
</evidence>
<keyword evidence="5" id="KW-0812">Transmembrane</keyword>
<evidence type="ECO:0000313" key="7">
    <source>
        <dbReference type="EMBL" id="KAB1207249.1"/>
    </source>
</evidence>
<accession>A0A6A1V3F9</accession>
<dbReference type="Pfam" id="PF06839">
    <property type="entry name" value="Zn_ribbon_GRF"/>
    <property type="match status" value="1"/>
</dbReference>
<feature type="transmembrane region" description="Helical" evidence="5">
    <location>
        <begin position="104"/>
        <end position="123"/>
    </location>
</feature>
<dbReference type="AlphaFoldDB" id="A0A6A1V3F9"/>
<keyword evidence="5" id="KW-0472">Membrane</keyword>
<dbReference type="GO" id="GO:0008270">
    <property type="term" value="F:zinc ion binding"/>
    <property type="evidence" value="ECO:0007669"/>
    <property type="project" value="UniProtKB-KW"/>
</dbReference>
<evidence type="ECO:0000256" key="4">
    <source>
        <dbReference type="PROSITE-ProRule" id="PRU01343"/>
    </source>
</evidence>
<comment type="caution">
    <text evidence="7">The sequence shown here is derived from an EMBL/GenBank/DDBJ whole genome shotgun (WGS) entry which is preliminary data.</text>
</comment>
<protein>
    <recommendedName>
        <fullName evidence="6">GRF-type domain-containing protein</fullName>
    </recommendedName>
</protein>
<proteinExistence type="predicted"/>
<dbReference type="Proteomes" id="UP000516437">
    <property type="component" value="Chromosome 7"/>
</dbReference>
<evidence type="ECO:0000313" key="8">
    <source>
        <dbReference type="Proteomes" id="UP000516437"/>
    </source>
</evidence>
<keyword evidence="2 4" id="KW-0863">Zinc-finger</keyword>
<keyword evidence="8" id="KW-1185">Reference proteome</keyword>
<dbReference type="OrthoDB" id="2822301at2759"/>
<gene>
    <name evidence="7" type="ORF">CJ030_MR7G011570</name>
</gene>
<dbReference type="EMBL" id="RXIC02000025">
    <property type="protein sequence ID" value="KAB1207249.1"/>
    <property type="molecule type" value="Genomic_DNA"/>
</dbReference>
<evidence type="ECO:0000256" key="1">
    <source>
        <dbReference type="ARBA" id="ARBA00022723"/>
    </source>
</evidence>
<evidence type="ECO:0000256" key="3">
    <source>
        <dbReference type="ARBA" id="ARBA00022833"/>
    </source>
</evidence>
<feature type="domain" description="GRF-type" evidence="6">
    <location>
        <begin position="27"/>
        <end position="69"/>
    </location>
</feature>
<dbReference type="InterPro" id="IPR010666">
    <property type="entry name" value="Znf_GRF"/>
</dbReference>
<dbReference type="PROSITE" id="PS51999">
    <property type="entry name" value="ZF_GRF"/>
    <property type="match status" value="1"/>
</dbReference>
<keyword evidence="1" id="KW-0479">Metal-binding</keyword>
<dbReference type="PANTHER" id="PTHR33248">
    <property type="entry name" value="ZINC ION-BINDING PROTEIN"/>
    <property type="match status" value="1"/>
</dbReference>
<organism evidence="7 8">
    <name type="scientific">Morella rubra</name>
    <name type="common">Chinese bayberry</name>
    <dbReference type="NCBI Taxonomy" id="262757"/>
    <lineage>
        <taxon>Eukaryota</taxon>
        <taxon>Viridiplantae</taxon>
        <taxon>Streptophyta</taxon>
        <taxon>Embryophyta</taxon>
        <taxon>Tracheophyta</taxon>
        <taxon>Spermatophyta</taxon>
        <taxon>Magnoliopsida</taxon>
        <taxon>eudicotyledons</taxon>
        <taxon>Gunneridae</taxon>
        <taxon>Pentapetalae</taxon>
        <taxon>rosids</taxon>
        <taxon>fabids</taxon>
        <taxon>Fagales</taxon>
        <taxon>Myricaceae</taxon>
        <taxon>Morella</taxon>
    </lineage>
</organism>
<keyword evidence="3" id="KW-0862">Zinc</keyword>
<evidence type="ECO:0000259" key="6">
    <source>
        <dbReference type="PROSITE" id="PS51999"/>
    </source>
</evidence>
<name>A0A6A1V3F9_9ROSI</name>